<feature type="domain" description="CSD" evidence="2">
    <location>
        <begin position="88"/>
        <end position="149"/>
    </location>
</feature>
<dbReference type="RefSeq" id="WP_254152795.1">
    <property type="nucleotide sequence ID" value="NZ_JAHESD010000009.1"/>
</dbReference>
<organism evidence="3 4">
    <name type="scientific">Chryseosolibacter indicus</name>
    <dbReference type="NCBI Taxonomy" id="2782351"/>
    <lineage>
        <taxon>Bacteria</taxon>
        <taxon>Pseudomonadati</taxon>
        <taxon>Bacteroidota</taxon>
        <taxon>Cytophagia</taxon>
        <taxon>Cytophagales</taxon>
        <taxon>Chryseotaleaceae</taxon>
        <taxon>Chryseosolibacter</taxon>
    </lineage>
</organism>
<dbReference type="EMBL" id="JAHESD010000009">
    <property type="protein sequence ID" value="MBT1702826.1"/>
    <property type="molecule type" value="Genomic_DNA"/>
</dbReference>
<keyword evidence="4" id="KW-1185">Reference proteome</keyword>
<dbReference type="Gene3D" id="2.40.50.140">
    <property type="entry name" value="Nucleic acid-binding proteins"/>
    <property type="match status" value="1"/>
</dbReference>
<name>A0ABS5VS38_9BACT</name>
<dbReference type="SMART" id="SM00357">
    <property type="entry name" value="CSP"/>
    <property type="match status" value="1"/>
</dbReference>
<reference evidence="3 4" key="1">
    <citation type="submission" date="2021-05" db="EMBL/GenBank/DDBJ databases">
        <title>A Polyphasic approach of four new species of the genus Ohtaekwangia: Ohtaekwangia histidinii sp. nov., Ohtaekwangia cretensis sp. nov., Ohtaekwangia indiensis sp. nov., Ohtaekwangia reichenbachii sp. nov. from diverse environment.</title>
        <authorList>
            <person name="Octaviana S."/>
        </authorList>
    </citation>
    <scope>NUCLEOTIDE SEQUENCE [LARGE SCALE GENOMIC DNA]</scope>
    <source>
        <strain evidence="3 4">PWU20</strain>
    </source>
</reference>
<dbReference type="PROSITE" id="PS51857">
    <property type="entry name" value="CSD_2"/>
    <property type="match status" value="1"/>
</dbReference>
<protein>
    <submittedName>
        <fullName evidence="3">Cold shock domain-containing protein</fullName>
    </submittedName>
</protein>
<dbReference type="Proteomes" id="UP000772618">
    <property type="component" value="Unassembled WGS sequence"/>
</dbReference>
<dbReference type="InterPro" id="IPR012340">
    <property type="entry name" value="NA-bd_OB-fold"/>
</dbReference>
<dbReference type="CDD" id="cd04458">
    <property type="entry name" value="CSP_CDS"/>
    <property type="match status" value="1"/>
</dbReference>
<evidence type="ECO:0000256" key="1">
    <source>
        <dbReference type="SAM" id="MobiDB-lite"/>
    </source>
</evidence>
<sequence>MAKSQETFSKKEKEKKRLQKRKEKEERKAERKANAKEGKTLDEMMAYVDENGNITSTPPDPNKRRTVIKEEDIVLGSRNVEGARPLNVRKGRVTFFNTSKGYGFIKDEQSQESVFVHMNALSAPIQENDKVTFETQMGVKGLSAVNVKKV</sequence>
<dbReference type="InterPro" id="IPR002059">
    <property type="entry name" value="CSP_DNA-bd"/>
</dbReference>
<evidence type="ECO:0000313" key="4">
    <source>
        <dbReference type="Proteomes" id="UP000772618"/>
    </source>
</evidence>
<accession>A0ABS5VS38</accession>
<evidence type="ECO:0000259" key="2">
    <source>
        <dbReference type="PROSITE" id="PS51857"/>
    </source>
</evidence>
<evidence type="ECO:0000313" key="3">
    <source>
        <dbReference type="EMBL" id="MBT1702826.1"/>
    </source>
</evidence>
<proteinExistence type="predicted"/>
<feature type="compositionally biased region" description="Basic and acidic residues" evidence="1">
    <location>
        <begin position="22"/>
        <end position="42"/>
    </location>
</feature>
<comment type="caution">
    <text evidence="3">The sequence shown here is derived from an EMBL/GenBank/DDBJ whole genome shotgun (WGS) entry which is preliminary data.</text>
</comment>
<dbReference type="InterPro" id="IPR011129">
    <property type="entry name" value="CSD"/>
</dbReference>
<feature type="region of interest" description="Disordered" evidence="1">
    <location>
        <begin position="1"/>
        <end position="42"/>
    </location>
</feature>
<dbReference type="Pfam" id="PF00313">
    <property type="entry name" value="CSD"/>
    <property type="match status" value="1"/>
</dbReference>
<dbReference type="SUPFAM" id="SSF50249">
    <property type="entry name" value="Nucleic acid-binding proteins"/>
    <property type="match status" value="1"/>
</dbReference>
<gene>
    <name evidence="3" type="ORF">KK060_06020</name>
</gene>